<proteinExistence type="predicted"/>
<comment type="subcellular location">
    <subcellularLocation>
        <location evidence="1">Cell membrane</location>
        <topology evidence="1">Multi-pass membrane protein</topology>
    </subcellularLocation>
</comment>
<keyword evidence="2" id="KW-1003">Cell membrane</keyword>
<dbReference type="eggNOG" id="COG1280">
    <property type="taxonomic scope" value="Bacteria"/>
</dbReference>
<dbReference type="STRING" id="1449351.RISW2_14600"/>
<feature type="transmembrane region" description="Helical" evidence="6">
    <location>
        <begin position="67"/>
        <end position="88"/>
    </location>
</feature>
<evidence type="ECO:0000256" key="2">
    <source>
        <dbReference type="ARBA" id="ARBA00022475"/>
    </source>
</evidence>
<dbReference type="GO" id="GO:0005886">
    <property type="term" value="C:plasma membrane"/>
    <property type="evidence" value="ECO:0007669"/>
    <property type="project" value="UniProtKB-SubCell"/>
</dbReference>
<accession>X7F3J9</accession>
<dbReference type="PANTHER" id="PTHR30086">
    <property type="entry name" value="ARGININE EXPORTER PROTEIN ARGO"/>
    <property type="match status" value="1"/>
</dbReference>
<evidence type="ECO:0000313" key="8">
    <source>
        <dbReference type="Proteomes" id="UP000023430"/>
    </source>
</evidence>
<feature type="transmembrane region" description="Helical" evidence="6">
    <location>
        <begin position="40"/>
        <end position="61"/>
    </location>
</feature>
<dbReference type="OrthoDB" id="9804822at2"/>
<dbReference type="AlphaFoldDB" id="X7F3J9"/>
<keyword evidence="8" id="KW-1185">Reference proteome</keyword>
<organism evidence="7 8">
    <name type="scientific">Roseivivax isoporae LMG 25204</name>
    <dbReference type="NCBI Taxonomy" id="1449351"/>
    <lineage>
        <taxon>Bacteria</taxon>
        <taxon>Pseudomonadati</taxon>
        <taxon>Pseudomonadota</taxon>
        <taxon>Alphaproteobacteria</taxon>
        <taxon>Rhodobacterales</taxon>
        <taxon>Roseobacteraceae</taxon>
        <taxon>Roseivivax</taxon>
    </lineage>
</organism>
<name>X7F3J9_9RHOB</name>
<evidence type="ECO:0000256" key="5">
    <source>
        <dbReference type="ARBA" id="ARBA00023136"/>
    </source>
</evidence>
<feature type="transmembrane region" description="Helical" evidence="6">
    <location>
        <begin position="148"/>
        <end position="169"/>
    </location>
</feature>
<gene>
    <name evidence="7" type="ORF">RISW2_14600</name>
</gene>
<feature type="transmembrane region" description="Helical" evidence="6">
    <location>
        <begin position="6"/>
        <end position="28"/>
    </location>
</feature>
<evidence type="ECO:0000256" key="3">
    <source>
        <dbReference type="ARBA" id="ARBA00022692"/>
    </source>
</evidence>
<evidence type="ECO:0000256" key="1">
    <source>
        <dbReference type="ARBA" id="ARBA00004651"/>
    </source>
</evidence>
<dbReference type="RefSeq" id="WP_084615466.1">
    <property type="nucleotide sequence ID" value="NZ_JAME01000035.1"/>
</dbReference>
<sequence>MDWPHVLAFNLTLLAAMASPGPALLLALRTSIVAGPRAGIATGLGLGLMAAAWTAAALMGLEIVFTLFPVAYLALKIAGALYLLWLAWGMWRDAARPLDPAGPAATRRAFRTGLLVNLGNPKSMLFASAVLLVIFPRGLAFWEKAAIVANRLLVEWLVYAAVALLFATRPARDGYLALKPLLDRVAAAVLGALGLKLLIDR</sequence>
<feature type="transmembrane region" description="Helical" evidence="6">
    <location>
        <begin position="124"/>
        <end position="142"/>
    </location>
</feature>
<dbReference type="InterPro" id="IPR001123">
    <property type="entry name" value="LeuE-type"/>
</dbReference>
<keyword evidence="3 6" id="KW-0812">Transmembrane</keyword>
<dbReference type="Proteomes" id="UP000023430">
    <property type="component" value="Unassembled WGS sequence"/>
</dbReference>
<protein>
    <submittedName>
        <fullName evidence="7">Lysine transporter LysE</fullName>
    </submittedName>
</protein>
<dbReference type="PATRIC" id="fig|1449351.3.peg.3793"/>
<keyword evidence="4 6" id="KW-1133">Transmembrane helix</keyword>
<comment type="caution">
    <text evidence="7">The sequence shown here is derived from an EMBL/GenBank/DDBJ whole genome shotgun (WGS) entry which is preliminary data.</text>
</comment>
<dbReference type="EMBL" id="JAME01000035">
    <property type="protein sequence ID" value="ETX27323.1"/>
    <property type="molecule type" value="Genomic_DNA"/>
</dbReference>
<evidence type="ECO:0000313" key="7">
    <source>
        <dbReference type="EMBL" id="ETX27323.1"/>
    </source>
</evidence>
<keyword evidence="5 6" id="KW-0472">Membrane</keyword>
<dbReference type="PANTHER" id="PTHR30086:SF20">
    <property type="entry name" value="ARGININE EXPORTER PROTEIN ARGO-RELATED"/>
    <property type="match status" value="1"/>
</dbReference>
<dbReference type="GO" id="GO:0015171">
    <property type="term" value="F:amino acid transmembrane transporter activity"/>
    <property type="evidence" value="ECO:0007669"/>
    <property type="project" value="TreeGrafter"/>
</dbReference>
<evidence type="ECO:0000256" key="4">
    <source>
        <dbReference type="ARBA" id="ARBA00022989"/>
    </source>
</evidence>
<dbReference type="Pfam" id="PF01810">
    <property type="entry name" value="LysE"/>
    <property type="match status" value="1"/>
</dbReference>
<evidence type="ECO:0000256" key="6">
    <source>
        <dbReference type="SAM" id="Phobius"/>
    </source>
</evidence>
<reference evidence="7 8" key="1">
    <citation type="submission" date="2014-01" db="EMBL/GenBank/DDBJ databases">
        <title>Roseivivax isoporae LMG 25204 Genome Sequencing.</title>
        <authorList>
            <person name="Lai Q."/>
            <person name="Li G."/>
            <person name="Shao Z."/>
        </authorList>
    </citation>
    <scope>NUCLEOTIDE SEQUENCE [LARGE SCALE GENOMIC DNA]</scope>
    <source>
        <strain evidence="7 8">LMG 25204</strain>
    </source>
</reference>